<evidence type="ECO:0000256" key="4">
    <source>
        <dbReference type="ARBA" id="ARBA00023136"/>
    </source>
</evidence>
<dbReference type="GO" id="GO:0012505">
    <property type="term" value="C:endomembrane system"/>
    <property type="evidence" value="ECO:0007669"/>
    <property type="project" value="UniProtKB-ARBA"/>
</dbReference>
<dbReference type="RefSeq" id="WP_184383227.1">
    <property type="nucleotide sequence ID" value="NZ_JACIDJ010000002.1"/>
</dbReference>
<evidence type="ECO:0000313" key="5">
    <source>
        <dbReference type="EMBL" id="MBB3898138.1"/>
    </source>
</evidence>
<gene>
    <name evidence="5" type="ORF">GGQ83_001575</name>
</gene>
<dbReference type="InterPro" id="IPR008628">
    <property type="entry name" value="GPP34-like"/>
</dbReference>
<protein>
    <recommendedName>
        <fullName evidence="7">Golgi phosphoprotein 3 (GPP34)</fullName>
    </recommendedName>
</protein>
<name>A0A840A7V5_9PROT</name>
<dbReference type="Pfam" id="PF05719">
    <property type="entry name" value="GPP34"/>
    <property type="match status" value="1"/>
</dbReference>
<dbReference type="GO" id="GO:0070273">
    <property type="term" value="F:phosphatidylinositol-4-phosphate binding"/>
    <property type="evidence" value="ECO:0007669"/>
    <property type="project" value="InterPro"/>
</dbReference>
<organism evidence="5 6">
    <name type="scientific">Roseococcus suduntuyensis</name>
    <dbReference type="NCBI Taxonomy" id="455361"/>
    <lineage>
        <taxon>Bacteria</taxon>
        <taxon>Pseudomonadati</taxon>
        <taxon>Pseudomonadota</taxon>
        <taxon>Alphaproteobacteria</taxon>
        <taxon>Acetobacterales</taxon>
        <taxon>Roseomonadaceae</taxon>
        <taxon>Roseococcus</taxon>
    </lineage>
</organism>
<evidence type="ECO:0000256" key="1">
    <source>
        <dbReference type="ARBA" id="ARBA00004255"/>
    </source>
</evidence>
<evidence type="ECO:0000313" key="6">
    <source>
        <dbReference type="Proteomes" id="UP000553193"/>
    </source>
</evidence>
<dbReference type="AlphaFoldDB" id="A0A840A7V5"/>
<evidence type="ECO:0000256" key="3">
    <source>
        <dbReference type="ARBA" id="ARBA00023121"/>
    </source>
</evidence>
<reference evidence="5 6" key="1">
    <citation type="submission" date="2020-08" db="EMBL/GenBank/DDBJ databases">
        <title>Genomic Encyclopedia of Type Strains, Phase IV (KMG-IV): sequencing the most valuable type-strain genomes for metagenomic binning, comparative biology and taxonomic classification.</title>
        <authorList>
            <person name="Goeker M."/>
        </authorList>
    </citation>
    <scope>NUCLEOTIDE SEQUENCE [LARGE SCALE GENOMIC DNA]</scope>
    <source>
        <strain evidence="5 6">DSM 19979</strain>
    </source>
</reference>
<accession>A0A840A7V5</accession>
<evidence type="ECO:0000256" key="2">
    <source>
        <dbReference type="ARBA" id="ARBA00023034"/>
    </source>
</evidence>
<proteinExistence type="predicted"/>
<keyword evidence="6" id="KW-1185">Reference proteome</keyword>
<dbReference type="Gene3D" id="1.10.3630.10">
    <property type="entry name" value="yeast vps74-n-term truncation variant domain like"/>
    <property type="match status" value="1"/>
</dbReference>
<sequence>MTPNMPEEIMLLLLDNKTGRPVGLPAPAGDYAIATAILMQLSLDGRIDTDLDRLTVVNEAPSGDPVLDEALAVIARGPHGHDSRHWIVELGRNAEHYRGMVLDQLVAKGILRLEEGRFLWVFPDRRYPKGPLGEAEVREVRARLRAVLLQDEIPDPQDALLVGLARSAGLIPLILTPEEQNRAGKRVDQVADLEELSRTLSNVTREVFAVMLAFAGAH</sequence>
<keyword evidence="3" id="KW-0446">Lipid-binding</keyword>
<dbReference type="InterPro" id="IPR038261">
    <property type="entry name" value="GPP34-like_sf"/>
</dbReference>
<comment type="caution">
    <text evidence="5">The sequence shown here is derived from an EMBL/GenBank/DDBJ whole genome shotgun (WGS) entry which is preliminary data.</text>
</comment>
<evidence type="ECO:0008006" key="7">
    <source>
        <dbReference type="Google" id="ProtNLM"/>
    </source>
</evidence>
<dbReference type="GO" id="GO:0005737">
    <property type="term" value="C:cytoplasm"/>
    <property type="evidence" value="ECO:0007669"/>
    <property type="project" value="UniProtKB-ARBA"/>
</dbReference>
<dbReference type="Proteomes" id="UP000553193">
    <property type="component" value="Unassembled WGS sequence"/>
</dbReference>
<comment type="subcellular location">
    <subcellularLocation>
        <location evidence="1">Golgi apparatus membrane</location>
        <topology evidence="1">Peripheral membrane protein</topology>
        <orientation evidence="1">Cytoplasmic side</orientation>
    </subcellularLocation>
</comment>
<keyword evidence="2" id="KW-0333">Golgi apparatus</keyword>
<dbReference type="EMBL" id="JACIDJ010000002">
    <property type="protein sequence ID" value="MBB3898138.1"/>
    <property type="molecule type" value="Genomic_DNA"/>
</dbReference>
<keyword evidence="4" id="KW-0472">Membrane</keyword>